<reference evidence="2" key="2">
    <citation type="submission" date="2021-08" db="EMBL/GenBank/DDBJ databases">
        <authorList>
            <person name="Gostincar C."/>
            <person name="Sun X."/>
            <person name="Song Z."/>
            <person name="Gunde-Cimerman N."/>
        </authorList>
    </citation>
    <scope>NUCLEOTIDE SEQUENCE</scope>
    <source>
        <strain evidence="2">EXF-8016</strain>
    </source>
</reference>
<evidence type="ECO:0000313" key="3">
    <source>
        <dbReference type="Proteomes" id="UP000767238"/>
    </source>
</evidence>
<evidence type="ECO:0000313" key="2">
    <source>
        <dbReference type="EMBL" id="KAH0236104.1"/>
    </source>
</evidence>
<protein>
    <submittedName>
        <fullName evidence="2">Uncharacterized protein</fullName>
    </submittedName>
</protein>
<dbReference type="EMBL" id="JAHFYH010000002">
    <property type="protein sequence ID" value="KAH0236104.1"/>
    <property type="molecule type" value="Genomic_DNA"/>
</dbReference>
<feature type="chain" id="PRO_5040381194" evidence="1">
    <location>
        <begin position="20"/>
        <end position="209"/>
    </location>
</feature>
<keyword evidence="1" id="KW-0732">Signal</keyword>
<comment type="caution">
    <text evidence="2">The sequence shown here is derived from an EMBL/GenBank/DDBJ whole genome shotgun (WGS) entry which is preliminary data.</text>
</comment>
<accession>A0A9P8GQB1</accession>
<proteinExistence type="predicted"/>
<dbReference type="Proteomes" id="UP000767238">
    <property type="component" value="Unassembled WGS sequence"/>
</dbReference>
<organism evidence="2 3">
    <name type="scientific">Aureobasidium melanogenum</name>
    <name type="common">Aureobasidium pullulans var. melanogenum</name>
    <dbReference type="NCBI Taxonomy" id="46634"/>
    <lineage>
        <taxon>Eukaryota</taxon>
        <taxon>Fungi</taxon>
        <taxon>Dikarya</taxon>
        <taxon>Ascomycota</taxon>
        <taxon>Pezizomycotina</taxon>
        <taxon>Dothideomycetes</taxon>
        <taxon>Dothideomycetidae</taxon>
        <taxon>Dothideales</taxon>
        <taxon>Saccotheciaceae</taxon>
        <taxon>Aureobasidium</taxon>
    </lineage>
</organism>
<evidence type="ECO:0000256" key="1">
    <source>
        <dbReference type="SAM" id="SignalP"/>
    </source>
</evidence>
<dbReference type="OrthoDB" id="3824587at2759"/>
<name>A0A9P8GQB1_AURME</name>
<sequence length="209" mass="23537">MKFTATLLTFLGATSLVSAAPLDISPPTRGPEGLAKRNPVPPGCEWADTTCSFWGTAWCLDSKPQVCYDKCMKKNGCYQYTVPPEPPAVETIDKRDSQAHCGLRNFQCESQAEFAESGTNITEIYHNCMEERGCKPAPSLNIVTTEHLTKRWHPHCGAWQSFRCTVHAERPSRWGDEDADVKEEYRACMIDHHCECAIDYPYHCDKDNS</sequence>
<reference evidence="2" key="1">
    <citation type="journal article" date="2021" name="J Fungi (Basel)">
        <title>Virulence traits and population genomics of the black yeast Aureobasidium melanogenum.</title>
        <authorList>
            <person name="Cernosa A."/>
            <person name="Sun X."/>
            <person name="Gostincar C."/>
            <person name="Fang C."/>
            <person name="Gunde-Cimerman N."/>
            <person name="Song Z."/>
        </authorList>
    </citation>
    <scope>NUCLEOTIDE SEQUENCE</scope>
    <source>
        <strain evidence="2">EXF-8016</strain>
    </source>
</reference>
<feature type="non-terminal residue" evidence="2">
    <location>
        <position position="1"/>
    </location>
</feature>
<dbReference type="AlphaFoldDB" id="A0A9P8GQB1"/>
<gene>
    <name evidence="2" type="ORF">KCV03_g662</name>
</gene>
<feature type="signal peptide" evidence="1">
    <location>
        <begin position="1"/>
        <end position="19"/>
    </location>
</feature>